<dbReference type="Pfam" id="PF12697">
    <property type="entry name" value="Abhydrolase_6"/>
    <property type="match status" value="1"/>
</dbReference>
<feature type="domain" description="AB hydrolase-1" evidence="1">
    <location>
        <begin position="70"/>
        <end position="314"/>
    </location>
</feature>
<protein>
    <submittedName>
        <fullName evidence="2">Alpha/beta hydrolase</fullName>
    </submittedName>
</protein>
<dbReference type="GO" id="GO:0016787">
    <property type="term" value="F:hydrolase activity"/>
    <property type="evidence" value="ECO:0007669"/>
    <property type="project" value="UniProtKB-KW"/>
</dbReference>
<keyword evidence="2" id="KW-0378">Hydrolase</keyword>
<dbReference type="GO" id="GO:0016020">
    <property type="term" value="C:membrane"/>
    <property type="evidence" value="ECO:0007669"/>
    <property type="project" value="TreeGrafter"/>
</dbReference>
<accession>A0A2T7UVI1</accession>
<reference evidence="2 3" key="1">
    <citation type="journal article" date="2011" name="Syst. Appl. Microbiol.">
        <title>Defluviimonas denitrificans gen. nov., sp. nov., and Pararhodobacter aggregans gen. nov., sp. nov., non-phototrophic Rhodobacteraceae from the biofilter of a marine aquaculture.</title>
        <authorList>
            <person name="Foesel B.U."/>
            <person name="Drake H.L."/>
            <person name="Schramm A."/>
        </authorList>
    </citation>
    <scope>NUCLEOTIDE SEQUENCE [LARGE SCALE GENOMIC DNA]</scope>
    <source>
        <strain evidence="2 3">D1-19</strain>
    </source>
</reference>
<gene>
    <name evidence="2" type="ORF">DDE23_05915</name>
</gene>
<sequence length="325" mass="35087">MPLPSPLAIAITLFTLLGLAGCATLVDSRADRRETLWMTEFPPLGQFVEVEGHRVHLLVTGRSRGSAPDVVLIHGANGNLRDFTFDLVERLEGDFRVIAVDRPGLGYSDSWGEADNDPALQARVLREAVAQLGVRRPIVVGHSYGGAVALAWGLQAPRDTAALVLLAGASEPWEGDLTFWYNLNATVLGGPARTLVAAFAPESAVEAALANVFAPEAVPEGYGDHIGAGLSLRRESQETNNRQVNSLLPYVTAMQPRYPGLRMPIELLHGDADETVPVEVHARRFIREVPSARLTEIPGAGHMLHHTHPEAAVAVIREARRRAGL</sequence>
<dbReference type="PANTHER" id="PTHR43798:SF33">
    <property type="entry name" value="HYDROLASE, PUTATIVE (AFU_ORTHOLOGUE AFUA_2G14860)-RELATED"/>
    <property type="match status" value="1"/>
</dbReference>
<dbReference type="Gene3D" id="3.40.50.1820">
    <property type="entry name" value="alpha/beta hydrolase"/>
    <property type="match status" value="1"/>
</dbReference>
<name>A0A2T7UVI1_9RHOB</name>
<dbReference type="OrthoDB" id="9815441at2"/>
<dbReference type="InterPro" id="IPR000073">
    <property type="entry name" value="AB_hydrolase_1"/>
</dbReference>
<dbReference type="PANTHER" id="PTHR43798">
    <property type="entry name" value="MONOACYLGLYCEROL LIPASE"/>
    <property type="match status" value="1"/>
</dbReference>
<evidence type="ECO:0000313" key="3">
    <source>
        <dbReference type="Proteomes" id="UP000244810"/>
    </source>
</evidence>
<dbReference type="AlphaFoldDB" id="A0A2T7UVI1"/>
<comment type="caution">
    <text evidence="2">The sequence shown here is derived from an EMBL/GenBank/DDBJ whole genome shotgun (WGS) entry which is preliminary data.</text>
</comment>
<dbReference type="EMBL" id="QDDR01000002">
    <property type="protein sequence ID" value="PVE48588.1"/>
    <property type="molecule type" value="Genomic_DNA"/>
</dbReference>
<dbReference type="RefSeq" id="WP_107750524.1">
    <property type="nucleotide sequence ID" value="NZ_QBKF01000002.1"/>
</dbReference>
<dbReference type="PRINTS" id="PR00111">
    <property type="entry name" value="ABHYDROLASE"/>
</dbReference>
<organism evidence="2 3">
    <name type="scientific">Pararhodobacter aggregans</name>
    <dbReference type="NCBI Taxonomy" id="404875"/>
    <lineage>
        <taxon>Bacteria</taxon>
        <taxon>Pseudomonadati</taxon>
        <taxon>Pseudomonadota</taxon>
        <taxon>Alphaproteobacteria</taxon>
        <taxon>Rhodobacterales</taxon>
        <taxon>Paracoccaceae</taxon>
        <taxon>Pararhodobacter</taxon>
    </lineage>
</organism>
<dbReference type="InterPro" id="IPR029058">
    <property type="entry name" value="AB_hydrolase_fold"/>
</dbReference>
<keyword evidence="3" id="KW-1185">Reference proteome</keyword>
<evidence type="ECO:0000259" key="1">
    <source>
        <dbReference type="Pfam" id="PF12697"/>
    </source>
</evidence>
<evidence type="ECO:0000313" key="2">
    <source>
        <dbReference type="EMBL" id="PVE48588.1"/>
    </source>
</evidence>
<dbReference type="SUPFAM" id="SSF53474">
    <property type="entry name" value="alpha/beta-Hydrolases"/>
    <property type="match status" value="1"/>
</dbReference>
<dbReference type="Proteomes" id="UP000244810">
    <property type="component" value="Unassembled WGS sequence"/>
</dbReference>
<proteinExistence type="predicted"/>
<dbReference type="InterPro" id="IPR050266">
    <property type="entry name" value="AB_hydrolase_sf"/>
</dbReference>